<accession>A0ABN9P751</accession>
<comment type="caution">
    <text evidence="2">The sequence shown here is derived from an EMBL/GenBank/DDBJ whole genome shotgun (WGS) entry which is preliminary data.</text>
</comment>
<dbReference type="Proteomes" id="UP001189429">
    <property type="component" value="Unassembled WGS sequence"/>
</dbReference>
<gene>
    <name evidence="2" type="ORF">PCOR1329_LOCUS396</name>
</gene>
<evidence type="ECO:0008006" key="4">
    <source>
        <dbReference type="Google" id="ProtNLM"/>
    </source>
</evidence>
<keyword evidence="1" id="KW-0732">Signal</keyword>
<reference evidence="2" key="1">
    <citation type="submission" date="2023-10" db="EMBL/GenBank/DDBJ databases">
        <authorList>
            <person name="Chen Y."/>
            <person name="Shah S."/>
            <person name="Dougan E. K."/>
            <person name="Thang M."/>
            <person name="Chan C."/>
        </authorList>
    </citation>
    <scope>NUCLEOTIDE SEQUENCE [LARGE SCALE GENOMIC DNA]</scope>
</reference>
<evidence type="ECO:0000313" key="3">
    <source>
        <dbReference type="Proteomes" id="UP001189429"/>
    </source>
</evidence>
<name>A0ABN9P751_9DINO</name>
<evidence type="ECO:0000256" key="1">
    <source>
        <dbReference type="SAM" id="SignalP"/>
    </source>
</evidence>
<dbReference type="EMBL" id="CAUYUJ010000075">
    <property type="protein sequence ID" value="CAK0788525.1"/>
    <property type="molecule type" value="Genomic_DNA"/>
</dbReference>
<sequence>MRRRRAYVVAIAFVIVSFVIADVAQTLRLCRPTFGYAEGCPGSAERWLTSYGKGGPQQLKCDDAILSRGLVAVDFQELPLALPEHLRPHPRVTHLSDHWAVRATLRPG</sequence>
<proteinExistence type="predicted"/>
<organism evidence="2 3">
    <name type="scientific">Prorocentrum cordatum</name>
    <dbReference type="NCBI Taxonomy" id="2364126"/>
    <lineage>
        <taxon>Eukaryota</taxon>
        <taxon>Sar</taxon>
        <taxon>Alveolata</taxon>
        <taxon>Dinophyceae</taxon>
        <taxon>Prorocentrales</taxon>
        <taxon>Prorocentraceae</taxon>
        <taxon>Prorocentrum</taxon>
    </lineage>
</organism>
<feature type="chain" id="PRO_5046963726" description="Sphingomyelin phosphodiesterase" evidence="1">
    <location>
        <begin position="22"/>
        <end position="108"/>
    </location>
</feature>
<keyword evidence="3" id="KW-1185">Reference proteome</keyword>
<feature type="signal peptide" evidence="1">
    <location>
        <begin position="1"/>
        <end position="21"/>
    </location>
</feature>
<protein>
    <recommendedName>
        <fullName evidence="4">Sphingomyelin phosphodiesterase</fullName>
    </recommendedName>
</protein>
<evidence type="ECO:0000313" key="2">
    <source>
        <dbReference type="EMBL" id="CAK0788525.1"/>
    </source>
</evidence>